<evidence type="ECO:0000313" key="3">
    <source>
        <dbReference type="EMBL" id="ADK86172.1"/>
    </source>
</evidence>
<dbReference type="PANTHER" id="PTHR35936">
    <property type="entry name" value="MEMBRANE-BOUND LYTIC MUREIN TRANSGLYCOSYLASE F"/>
    <property type="match status" value="1"/>
</dbReference>
<dbReference type="HOGENOM" id="CLU_019602_2_0_7"/>
<dbReference type="OrthoDB" id="9768183at2"/>
<dbReference type="Proteomes" id="UP000009047">
    <property type="component" value="Chromosome"/>
</dbReference>
<dbReference type="EMBL" id="CP002085">
    <property type="protein sequence ID" value="ADK86172.1"/>
    <property type="molecule type" value="Genomic_DNA"/>
</dbReference>
<dbReference type="AlphaFoldDB" id="E1QMC9"/>
<proteinExistence type="predicted"/>
<dbReference type="SUPFAM" id="SSF53850">
    <property type="entry name" value="Periplasmic binding protein-like II"/>
    <property type="match status" value="1"/>
</dbReference>
<gene>
    <name evidence="3" type="ordered locus">Deba_2818</name>
</gene>
<dbReference type="PANTHER" id="PTHR35936:SF17">
    <property type="entry name" value="ARGININE-BINDING EXTRACELLULAR PROTEIN ARTP"/>
    <property type="match status" value="1"/>
</dbReference>
<reference evidence="3 4" key="1">
    <citation type="journal article" date="2010" name="Stand. Genomic Sci.">
        <title>Complete genome sequence of Desulfarculus baarsii type strain (2st14).</title>
        <authorList>
            <person name="Sun H."/>
            <person name="Spring S."/>
            <person name="Lapidus A."/>
            <person name="Davenport K."/>
            <person name="Del Rio T.G."/>
            <person name="Tice H."/>
            <person name="Nolan M."/>
            <person name="Copeland A."/>
            <person name="Cheng J.F."/>
            <person name="Lucas S."/>
            <person name="Tapia R."/>
            <person name="Goodwin L."/>
            <person name="Pitluck S."/>
            <person name="Ivanova N."/>
            <person name="Pagani I."/>
            <person name="Mavromatis K."/>
            <person name="Ovchinnikova G."/>
            <person name="Pati A."/>
            <person name="Chen A."/>
            <person name="Palaniappan K."/>
            <person name="Hauser L."/>
            <person name="Chang Y.J."/>
            <person name="Jeffries C.D."/>
            <person name="Detter J.C."/>
            <person name="Han C."/>
            <person name="Rohde M."/>
            <person name="Brambilla E."/>
            <person name="Goker M."/>
            <person name="Woyke T."/>
            <person name="Bristow J."/>
            <person name="Eisen J.A."/>
            <person name="Markowitz V."/>
            <person name="Hugenholtz P."/>
            <person name="Kyrpides N.C."/>
            <person name="Klenk H.P."/>
            <person name="Land M."/>
        </authorList>
    </citation>
    <scope>NUCLEOTIDE SEQUENCE [LARGE SCALE GENOMIC DNA]</scope>
    <source>
        <strain evidence="4">ATCC 33931 / DSM 2075 / LMG 7858 / VKM B-1802 / 2st14</strain>
    </source>
</reference>
<accession>E1QMC9</accession>
<evidence type="ECO:0000313" key="4">
    <source>
        <dbReference type="Proteomes" id="UP000009047"/>
    </source>
</evidence>
<dbReference type="KEGG" id="dbr:Deba_2818"/>
<evidence type="ECO:0000259" key="2">
    <source>
        <dbReference type="SMART" id="SM00062"/>
    </source>
</evidence>
<dbReference type="eggNOG" id="COG0834">
    <property type="taxonomic scope" value="Bacteria"/>
</dbReference>
<dbReference type="InterPro" id="IPR001638">
    <property type="entry name" value="Solute-binding_3/MltF_N"/>
</dbReference>
<dbReference type="RefSeq" id="WP_013259611.1">
    <property type="nucleotide sequence ID" value="NC_014365.1"/>
</dbReference>
<protein>
    <submittedName>
        <fullName evidence="3">Extracellular solute-binding protein family 3</fullName>
    </submittedName>
</protein>
<dbReference type="Gene3D" id="3.40.190.10">
    <property type="entry name" value="Periplasmic binding protein-like II"/>
    <property type="match status" value="2"/>
</dbReference>
<keyword evidence="1" id="KW-0732">Signal</keyword>
<feature type="domain" description="Solute-binding protein family 3/N-terminal" evidence="2">
    <location>
        <begin position="40"/>
        <end position="258"/>
    </location>
</feature>
<dbReference type="Pfam" id="PF00497">
    <property type="entry name" value="SBP_bac_3"/>
    <property type="match status" value="1"/>
</dbReference>
<sequence length="286" mass="30389">MKRIALFGGIGLAMAAALAVGVVGVMPNDSSWELVRDSGVIRIGYAVEAPYAFLAADGQVTGESPEVAKYVAAKLGLCRVKWRQVEFASLIDELEAGRIDVVAAGMFVTPQRARRVSFSLPTFQVRPGLLTPRGNPRGLHSYRQALALADIRIATLAGSVEEQALRRMGAAQAQLVTVPDALTGRAAVESGAADALALSSPAVRWLAMTGPTGRTEAAEPFHAPRDGETGLGAFAFRKADRRLLEAWNAVLADYVGGPQHLALMTRFGFTDAELPRHASDGEQPSR</sequence>
<evidence type="ECO:0000256" key="1">
    <source>
        <dbReference type="ARBA" id="ARBA00022729"/>
    </source>
</evidence>
<dbReference type="STRING" id="644282.Deba_2818"/>
<keyword evidence="4" id="KW-1185">Reference proteome</keyword>
<organism evidence="3 4">
    <name type="scientific">Desulfarculus baarsii (strain ATCC 33931 / DSM 2075 / LMG 7858 / VKM B-1802 / 2st14)</name>
    <dbReference type="NCBI Taxonomy" id="644282"/>
    <lineage>
        <taxon>Bacteria</taxon>
        <taxon>Pseudomonadati</taxon>
        <taxon>Thermodesulfobacteriota</taxon>
        <taxon>Desulfarculia</taxon>
        <taxon>Desulfarculales</taxon>
        <taxon>Desulfarculaceae</taxon>
        <taxon>Desulfarculus</taxon>
    </lineage>
</organism>
<name>E1QMC9_DESB2</name>
<dbReference type="SMART" id="SM00062">
    <property type="entry name" value="PBPb"/>
    <property type="match status" value="1"/>
</dbReference>